<dbReference type="PANTHER" id="PTHR47356:SF2">
    <property type="entry name" value="FAD-BINDING DOMAIN-CONTAINING PROTEIN-RELATED"/>
    <property type="match status" value="1"/>
</dbReference>
<sequence length="166" mass="19077">MTPNIGQGANTAIEDAAVLTNLIHDSLQKKGQRRLSDRAMEQLLQEFQSIRFGRVKPIYRDSRFLVRFQARDGLLNTLFGRYYAPYAGDLPADMASKIIANGPRISFLANPQRTGAGWIKYRTRDRRFRSAWALGLFLVVVSYIFHRYNFTFQYFASNSLVSTQIE</sequence>
<dbReference type="AlphaFoldDB" id="A0A3A2ZMA6"/>
<dbReference type="SUPFAM" id="SSF51905">
    <property type="entry name" value="FAD/NAD(P)-binding domain"/>
    <property type="match status" value="1"/>
</dbReference>
<protein>
    <submittedName>
        <fullName evidence="2">FAD binding domain protein</fullName>
    </submittedName>
</protein>
<keyword evidence="1" id="KW-0812">Transmembrane</keyword>
<gene>
    <name evidence="2" type="ORF">PHISCL_03296</name>
</gene>
<name>A0A3A2ZMA6_9EURO</name>
<dbReference type="EMBL" id="MVGC01000084">
    <property type="protein sequence ID" value="RJE24348.1"/>
    <property type="molecule type" value="Genomic_DNA"/>
</dbReference>
<keyword evidence="1" id="KW-0472">Membrane</keyword>
<reference evidence="3" key="1">
    <citation type="submission" date="2017-02" db="EMBL/GenBank/DDBJ databases">
        <authorList>
            <person name="Tafer H."/>
            <person name="Lopandic K."/>
        </authorList>
    </citation>
    <scope>NUCLEOTIDE SEQUENCE [LARGE SCALE GENOMIC DNA]</scope>
    <source>
        <strain evidence="3">CBS 366.77</strain>
    </source>
</reference>
<organism evidence="2 3">
    <name type="scientific">Aspergillus sclerotialis</name>
    <dbReference type="NCBI Taxonomy" id="2070753"/>
    <lineage>
        <taxon>Eukaryota</taxon>
        <taxon>Fungi</taxon>
        <taxon>Dikarya</taxon>
        <taxon>Ascomycota</taxon>
        <taxon>Pezizomycotina</taxon>
        <taxon>Eurotiomycetes</taxon>
        <taxon>Eurotiomycetidae</taxon>
        <taxon>Eurotiales</taxon>
        <taxon>Aspergillaceae</taxon>
        <taxon>Aspergillus</taxon>
        <taxon>Aspergillus subgen. Polypaecilum</taxon>
    </lineage>
</organism>
<proteinExistence type="predicted"/>
<dbReference type="InterPro" id="IPR036188">
    <property type="entry name" value="FAD/NAD-bd_sf"/>
</dbReference>
<dbReference type="OrthoDB" id="10029326at2759"/>
<comment type="caution">
    <text evidence="2">The sequence shown here is derived from an EMBL/GenBank/DDBJ whole genome shotgun (WGS) entry which is preliminary data.</text>
</comment>
<dbReference type="InterPro" id="IPR050562">
    <property type="entry name" value="FAD_mOase_fung"/>
</dbReference>
<accession>A0A3A2ZMA6</accession>
<keyword evidence="3" id="KW-1185">Reference proteome</keyword>
<evidence type="ECO:0000313" key="3">
    <source>
        <dbReference type="Proteomes" id="UP000266188"/>
    </source>
</evidence>
<evidence type="ECO:0000313" key="2">
    <source>
        <dbReference type="EMBL" id="RJE24348.1"/>
    </source>
</evidence>
<evidence type="ECO:0000256" key="1">
    <source>
        <dbReference type="SAM" id="Phobius"/>
    </source>
</evidence>
<dbReference type="PANTHER" id="PTHR47356">
    <property type="entry name" value="FAD-DEPENDENT MONOOXYGENASE ASQG-RELATED"/>
    <property type="match status" value="1"/>
</dbReference>
<dbReference type="GO" id="GO:0004497">
    <property type="term" value="F:monooxygenase activity"/>
    <property type="evidence" value="ECO:0007669"/>
    <property type="project" value="InterPro"/>
</dbReference>
<dbReference type="Proteomes" id="UP000266188">
    <property type="component" value="Unassembled WGS sequence"/>
</dbReference>
<dbReference type="STRING" id="2070753.A0A3A2ZMA6"/>
<keyword evidence="1" id="KW-1133">Transmembrane helix</keyword>
<feature type="transmembrane region" description="Helical" evidence="1">
    <location>
        <begin position="128"/>
        <end position="145"/>
    </location>
</feature>
<dbReference type="Gene3D" id="3.50.50.60">
    <property type="entry name" value="FAD/NAD(P)-binding domain"/>
    <property type="match status" value="1"/>
</dbReference>